<gene>
    <name evidence="14" type="primary">rnhB</name>
    <name evidence="18" type="ORF">P2G67_05870</name>
</gene>
<dbReference type="RefSeq" id="WP_275820981.1">
    <property type="nucleotide sequence ID" value="NZ_JARHUD010000003.1"/>
</dbReference>
<evidence type="ECO:0000256" key="4">
    <source>
        <dbReference type="ARBA" id="ARBA00004496"/>
    </source>
</evidence>
<comment type="subcellular location">
    <subcellularLocation>
        <location evidence="4 14">Cytoplasm</location>
    </subcellularLocation>
</comment>
<feature type="binding site" evidence="14 15">
    <location>
        <position position="23"/>
    </location>
    <ligand>
        <name>a divalent metal cation</name>
        <dbReference type="ChEBI" id="CHEBI:60240"/>
    </ligand>
</feature>
<proteinExistence type="inferred from homology"/>
<keyword evidence="8 14" id="KW-0963">Cytoplasm</keyword>
<evidence type="ECO:0000256" key="5">
    <source>
        <dbReference type="ARBA" id="ARBA00007383"/>
    </source>
</evidence>
<feature type="binding site" evidence="14 15">
    <location>
        <position position="22"/>
    </location>
    <ligand>
        <name>a divalent metal cation</name>
        <dbReference type="ChEBI" id="CHEBI:60240"/>
    </ligand>
</feature>
<dbReference type="Pfam" id="PF01351">
    <property type="entry name" value="RNase_HII"/>
    <property type="match status" value="1"/>
</dbReference>
<evidence type="ECO:0000313" key="19">
    <source>
        <dbReference type="Proteomes" id="UP001215503"/>
    </source>
</evidence>
<evidence type="ECO:0000256" key="7">
    <source>
        <dbReference type="ARBA" id="ARBA00019179"/>
    </source>
</evidence>
<dbReference type="Proteomes" id="UP001215503">
    <property type="component" value="Unassembled WGS sequence"/>
</dbReference>
<organism evidence="18 19">
    <name type="scientific">Aquibaculum arenosum</name>
    <dbReference type="NCBI Taxonomy" id="3032591"/>
    <lineage>
        <taxon>Bacteria</taxon>
        <taxon>Pseudomonadati</taxon>
        <taxon>Pseudomonadota</taxon>
        <taxon>Alphaproteobacteria</taxon>
        <taxon>Rhodospirillales</taxon>
        <taxon>Rhodovibrionaceae</taxon>
        <taxon>Aquibaculum</taxon>
    </lineage>
</organism>
<evidence type="ECO:0000256" key="1">
    <source>
        <dbReference type="ARBA" id="ARBA00000077"/>
    </source>
</evidence>
<dbReference type="NCBIfam" id="NF000595">
    <property type="entry name" value="PRK00015.1-3"/>
    <property type="match status" value="1"/>
</dbReference>
<dbReference type="GO" id="GO:0004523">
    <property type="term" value="F:RNA-DNA hybrid ribonuclease activity"/>
    <property type="evidence" value="ECO:0007669"/>
    <property type="project" value="UniProtKB-EC"/>
</dbReference>
<protein>
    <recommendedName>
        <fullName evidence="7 14">Ribonuclease HII</fullName>
        <shortName evidence="14">RNase HII</shortName>
        <ecNumber evidence="6 14">3.1.26.4</ecNumber>
    </recommendedName>
</protein>
<reference evidence="18 19" key="1">
    <citation type="submission" date="2023-03" db="EMBL/GenBank/DDBJ databases">
        <title>Fodinicurvata sp. CAU 1616 isolated from sea sendiment.</title>
        <authorList>
            <person name="Kim W."/>
        </authorList>
    </citation>
    <scope>NUCLEOTIDE SEQUENCE [LARGE SCALE GENOMIC DNA]</scope>
    <source>
        <strain evidence="18 19">CAU 1616</strain>
    </source>
</reference>
<evidence type="ECO:0000256" key="14">
    <source>
        <dbReference type="HAMAP-Rule" id="MF_00052"/>
    </source>
</evidence>
<evidence type="ECO:0000313" key="18">
    <source>
        <dbReference type="EMBL" id="MDF2095497.1"/>
    </source>
</evidence>
<dbReference type="PANTHER" id="PTHR10954:SF18">
    <property type="entry name" value="RIBONUCLEASE HII"/>
    <property type="match status" value="1"/>
</dbReference>
<evidence type="ECO:0000256" key="8">
    <source>
        <dbReference type="ARBA" id="ARBA00022490"/>
    </source>
</evidence>
<feature type="binding site" evidence="14 15">
    <location>
        <position position="117"/>
    </location>
    <ligand>
        <name>a divalent metal cation</name>
        <dbReference type="ChEBI" id="CHEBI:60240"/>
    </ligand>
</feature>
<dbReference type="InterPro" id="IPR024567">
    <property type="entry name" value="RNase_HII/HIII_dom"/>
</dbReference>
<evidence type="ECO:0000256" key="13">
    <source>
        <dbReference type="ARBA" id="ARBA00023211"/>
    </source>
</evidence>
<dbReference type="PANTHER" id="PTHR10954">
    <property type="entry name" value="RIBONUCLEASE H2 SUBUNIT A"/>
    <property type="match status" value="1"/>
</dbReference>
<comment type="function">
    <text evidence="3 14 16">Endonuclease that specifically degrades the RNA of RNA-DNA hybrids.</text>
</comment>
<name>A0ABT5YKR6_9PROT</name>
<dbReference type="EMBL" id="JARHUD010000003">
    <property type="protein sequence ID" value="MDF2095497.1"/>
    <property type="molecule type" value="Genomic_DNA"/>
</dbReference>
<dbReference type="PROSITE" id="PS51975">
    <property type="entry name" value="RNASE_H_2"/>
    <property type="match status" value="1"/>
</dbReference>
<keyword evidence="9 14" id="KW-0540">Nuclease</keyword>
<keyword evidence="19" id="KW-1185">Reference proteome</keyword>
<feature type="domain" description="RNase H type-2" evidence="17">
    <location>
        <begin position="16"/>
        <end position="207"/>
    </location>
</feature>
<keyword evidence="13 14" id="KW-0464">Manganese</keyword>
<dbReference type="InterPro" id="IPR022898">
    <property type="entry name" value="RNase_HII"/>
</dbReference>
<dbReference type="HAMAP" id="MF_00052_B">
    <property type="entry name" value="RNase_HII_B"/>
    <property type="match status" value="1"/>
</dbReference>
<dbReference type="InterPro" id="IPR012337">
    <property type="entry name" value="RNaseH-like_sf"/>
</dbReference>
<accession>A0ABT5YKR6</accession>
<dbReference type="InterPro" id="IPR001352">
    <property type="entry name" value="RNase_HII/HIII"/>
</dbReference>
<keyword evidence="12 14" id="KW-0378">Hydrolase</keyword>
<evidence type="ECO:0000256" key="15">
    <source>
        <dbReference type="PROSITE-ProRule" id="PRU01319"/>
    </source>
</evidence>
<evidence type="ECO:0000256" key="16">
    <source>
        <dbReference type="RuleBase" id="RU003515"/>
    </source>
</evidence>
<comment type="cofactor">
    <cofactor evidence="14 15">
        <name>Mn(2+)</name>
        <dbReference type="ChEBI" id="CHEBI:29035"/>
    </cofactor>
    <cofactor evidence="14 15">
        <name>Mg(2+)</name>
        <dbReference type="ChEBI" id="CHEBI:18420"/>
    </cofactor>
    <text evidence="14 15">Manganese or magnesium. Binds 1 divalent metal ion per monomer in the absence of substrate. May bind a second metal ion after substrate binding.</text>
</comment>
<dbReference type="Gene3D" id="3.30.420.10">
    <property type="entry name" value="Ribonuclease H-like superfamily/Ribonuclease H"/>
    <property type="match status" value="1"/>
</dbReference>
<dbReference type="EC" id="3.1.26.4" evidence="6 14"/>
<keyword evidence="10 14" id="KW-0479">Metal-binding</keyword>
<dbReference type="SUPFAM" id="SSF53098">
    <property type="entry name" value="Ribonuclease H-like"/>
    <property type="match status" value="1"/>
</dbReference>
<comment type="cofactor">
    <cofactor evidence="2">
        <name>Mg(2+)</name>
        <dbReference type="ChEBI" id="CHEBI:18420"/>
    </cofactor>
</comment>
<evidence type="ECO:0000256" key="6">
    <source>
        <dbReference type="ARBA" id="ARBA00012180"/>
    </source>
</evidence>
<evidence type="ECO:0000256" key="9">
    <source>
        <dbReference type="ARBA" id="ARBA00022722"/>
    </source>
</evidence>
<comment type="similarity">
    <text evidence="5 14 16">Belongs to the RNase HII family.</text>
</comment>
<dbReference type="InterPro" id="IPR036397">
    <property type="entry name" value="RNaseH_sf"/>
</dbReference>
<evidence type="ECO:0000256" key="11">
    <source>
        <dbReference type="ARBA" id="ARBA00022759"/>
    </source>
</evidence>
<dbReference type="CDD" id="cd07182">
    <property type="entry name" value="RNase_HII_bacteria_HII_like"/>
    <property type="match status" value="1"/>
</dbReference>
<evidence type="ECO:0000256" key="2">
    <source>
        <dbReference type="ARBA" id="ARBA00001946"/>
    </source>
</evidence>
<evidence type="ECO:0000259" key="17">
    <source>
        <dbReference type="PROSITE" id="PS51975"/>
    </source>
</evidence>
<evidence type="ECO:0000256" key="10">
    <source>
        <dbReference type="ARBA" id="ARBA00022723"/>
    </source>
</evidence>
<evidence type="ECO:0000256" key="3">
    <source>
        <dbReference type="ARBA" id="ARBA00004065"/>
    </source>
</evidence>
<sequence>MPDDRYEIELGALHGRLVVGVDEVGRGPLAGPVTAAAVVLDLKALPQTLRRDLQDSKKLTARRREELAAAIPDYAATAIASATPAEIDEINILQASLLAMQRAVAALPVVPEAALIDGLQAPALPCEHRCLVGGDDLSWSVAAASILAKVARDAEMEDLAEAFPGYGWERNRGYGTAEHRRALLDLGPCLHHRRSFSPIRQLSLPNA</sequence>
<comment type="caution">
    <text evidence="18">The sequence shown here is derived from an EMBL/GenBank/DDBJ whole genome shotgun (WGS) entry which is preliminary data.</text>
</comment>
<comment type="catalytic activity">
    <reaction evidence="1 14 15 16">
        <text>Endonucleolytic cleavage to 5'-phosphomonoester.</text>
        <dbReference type="EC" id="3.1.26.4"/>
    </reaction>
</comment>
<evidence type="ECO:0000256" key="12">
    <source>
        <dbReference type="ARBA" id="ARBA00022801"/>
    </source>
</evidence>
<keyword evidence="11 14" id="KW-0255">Endonuclease</keyword>